<proteinExistence type="predicted"/>
<organism evidence="1 2">
    <name type="scientific">Escherichia phage A5-4</name>
    <dbReference type="NCBI Taxonomy" id="2996162"/>
    <lineage>
        <taxon>Viruses</taxon>
        <taxon>Duplodnaviria</taxon>
        <taxon>Heunggongvirae</taxon>
        <taxon>Uroviricota</taxon>
        <taxon>Caudoviricetes</taxon>
        <taxon>Vequintavirinae</taxon>
    </lineage>
</organism>
<evidence type="ECO:0000313" key="1">
    <source>
        <dbReference type="EMBL" id="UZZ64382.1"/>
    </source>
</evidence>
<reference evidence="1 2" key="1">
    <citation type="submission" date="2022-10" db="EMBL/GenBank/DDBJ databases">
        <authorList>
            <person name="Cortes-Martin A."/>
            <person name="Buttimer C.T.H."/>
            <person name="Hill C."/>
        </authorList>
    </citation>
    <scope>NUCLEOTIDE SEQUENCE [LARGE SCALE GENOMIC DNA]</scope>
</reference>
<evidence type="ECO:0000313" key="2">
    <source>
        <dbReference type="Proteomes" id="UP001236076"/>
    </source>
</evidence>
<protein>
    <submittedName>
        <fullName evidence="1">Uncharacterized protein</fullName>
    </submittedName>
</protein>
<accession>A0A9Y1E1A3</accession>
<dbReference type="EMBL" id="OP744025">
    <property type="protein sequence ID" value="UZZ64382.1"/>
    <property type="molecule type" value="Genomic_DNA"/>
</dbReference>
<dbReference type="Proteomes" id="UP001236076">
    <property type="component" value="Segment"/>
</dbReference>
<gene>
    <name evidence="1" type="ORF">A54_142</name>
</gene>
<name>A0A9Y1E1A3_9CAUD</name>
<sequence>MEGNLIYEKIINTLNMDVQRERFFVIRWIEERLAKDQDNEKELIEEVTVRLTEEFSYKVSSGIVQNVILFSEINDFFMEKDKPTVDELKLLEASMPKMFAWLSRLCVEIREAFDHPHSCSIDYHPREAVCSGKGCGRIGFVNYKDSETNWQFFCGRSPRCCP</sequence>
<keyword evidence="2" id="KW-1185">Reference proteome</keyword>